<comment type="similarity">
    <text evidence="1 4">Belongs to the glycosyl hydrolase 28 family.</text>
</comment>
<name>A0A2T5JCA2_9SPHI</name>
<keyword evidence="3 4" id="KW-0326">Glycosidase</keyword>
<feature type="domain" description="Rhamnogalacturonase A/B/Epimerase-like pectate lyase" evidence="6">
    <location>
        <begin position="44"/>
        <end position="97"/>
    </location>
</feature>
<keyword evidence="5" id="KW-0732">Signal</keyword>
<dbReference type="SMART" id="SM00710">
    <property type="entry name" value="PbH1"/>
    <property type="match status" value="4"/>
</dbReference>
<evidence type="ECO:0000313" key="8">
    <source>
        <dbReference type="Proteomes" id="UP000244168"/>
    </source>
</evidence>
<dbReference type="Gene3D" id="2.160.20.10">
    <property type="entry name" value="Single-stranded right-handed beta-helix, Pectin lyase-like"/>
    <property type="match status" value="1"/>
</dbReference>
<dbReference type="PANTHER" id="PTHR31339">
    <property type="entry name" value="PECTIN LYASE-RELATED"/>
    <property type="match status" value="1"/>
</dbReference>
<dbReference type="GO" id="GO:0005975">
    <property type="term" value="P:carbohydrate metabolic process"/>
    <property type="evidence" value="ECO:0007669"/>
    <property type="project" value="InterPro"/>
</dbReference>
<dbReference type="SUPFAM" id="SSF51126">
    <property type="entry name" value="Pectin lyase-like"/>
    <property type="match status" value="1"/>
</dbReference>
<dbReference type="AlphaFoldDB" id="A0A2T5JCA2"/>
<dbReference type="InterPro" id="IPR024535">
    <property type="entry name" value="RHGA/B-epi-like_pectate_lyase"/>
</dbReference>
<dbReference type="RefSeq" id="WP_107827324.1">
    <property type="nucleotide sequence ID" value="NZ_CP160205.1"/>
</dbReference>
<evidence type="ECO:0000256" key="2">
    <source>
        <dbReference type="ARBA" id="ARBA00022801"/>
    </source>
</evidence>
<gene>
    <name evidence="7" type="ORF">C8P68_102214</name>
</gene>
<reference evidence="7 8" key="1">
    <citation type="submission" date="2018-04" db="EMBL/GenBank/DDBJ databases">
        <title>Genomic Encyclopedia of Archaeal and Bacterial Type Strains, Phase II (KMG-II): from individual species to whole genera.</title>
        <authorList>
            <person name="Goeker M."/>
        </authorList>
    </citation>
    <scope>NUCLEOTIDE SEQUENCE [LARGE SCALE GENOMIC DNA]</scope>
    <source>
        <strain evidence="7 8">DSM 26809</strain>
    </source>
</reference>
<feature type="signal peptide" evidence="5">
    <location>
        <begin position="1"/>
        <end position="22"/>
    </location>
</feature>
<evidence type="ECO:0000256" key="1">
    <source>
        <dbReference type="ARBA" id="ARBA00008834"/>
    </source>
</evidence>
<evidence type="ECO:0000256" key="3">
    <source>
        <dbReference type="ARBA" id="ARBA00023295"/>
    </source>
</evidence>
<keyword evidence="2 4" id="KW-0378">Hydrolase</keyword>
<dbReference type="PANTHER" id="PTHR31339:SF9">
    <property type="entry name" value="PLASMIN AND FIBRONECTIN-BINDING PROTEIN A"/>
    <property type="match status" value="1"/>
</dbReference>
<dbReference type="PROSITE" id="PS51257">
    <property type="entry name" value="PROKAR_LIPOPROTEIN"/>
    <property type="match status" value="1"/>
</dbReference>
<dbReference type="InterPro" id="IPR000743">
    <property type="entry name" value="Glyco_hydro_28"/>
</dbReference>
<dbReference type="OrthoDB" id="9795222at2"/>
<dbReference type="Pfam" id="PF12708">
    <property type="entry name" value="Pect-lyase_RHGA_epim"/>
    <property type="match status" value="1"/>
</dbReference>
<accession>A0A2T5JCA2</accession>
<comment type="caution">
    <text evidence="7">The sequence shown here is derived from an EMBL/GenBank/DDBJ whole genome shotgun (WGS) entry which is preliminary data.</text>
</comment>
<protein>
    <submittedName>
        <fullName evidence="7">Polygalacturonase</fullName>
    </submittedName>
</protein>
<dbReference type="Pfam" id="PF00295">
    <property type="entry name" value="Glyco_hydro_28"/>
    <property type="match status" value="1"/>
</dbReference>
<dbReference type="InterPro" id="IPR011050">
    <property type="entry name" value="Pectin_lyase_fold/virulence"/>
</dbReference>
<evidence type="ECO:0000256" key="4">
    <source>
        <dbReference type="RuleBase" id="RU361169"/>
    </source>
</evidence>
<dbReference type="Proteomes" id="UP000244168">
    <property type="component" value="Unassembled WGS sequence"/>
</dbReference>
<evidence type="ECO:0000313" key="7">
    <source>
        <dbReference type="EMBL" id="PTQ99393.1"/>
    </source>
</evidence>
<organism evidence="7 8">
    <name type="scientific">Mucilaginibacter yixingensis</name>
    <dbReference type="NCBI Taxonomy" id="1295612"/>
    <lineage>
        <taxon>Bacteria</taxon>
        <taxon>Pseudomonadati</taxon>
        <taxon>Bacteroidota</taxon>
        <taxon>Sphingobacteriia</taxon>
        <taxon>Sphingobacteriales</taxon>
        <taxon>Sphingobacteriaceae</taxon>
        <taxon>Mucilaginibacter</taxon>
    </lineage>
</organism>
<dbReference type="InterPro" id="IPR006626">
    <property type="entry name" value="PbH1"/>
</dbReference>
<sequence length="446" mass="48452">MKKNLSLALLLLSSCLATGAMASVNSKPHQPKAAATAVAEKRYNIADHGAVGDGVTKNTEAIQRLIDKSAKEGGATLVIPKGVFVTGSIFLKQGVNLEFQEGSVLKGSPDINDYPKGMTRIEGHFEPWRSALINADGLQHVRITGKGTLDGSGKPFWLLFYSRRQADPKTTNLSVERPRLTFLQNCKDVKIDGIDYTNSGFWNLHIYKCQNVTVNNCRFVAPDGKVPDNHAPSSDGIDVDSSQDLTISNCYFSVGDDDIALKGSKGPMAMQDKDSPPVERIYIHDCVFEAGGGVMTCGSEATIVRNVKIERCTTSRTVCRLKLRPDTPQQYENISISDITLKDGAQIFNISPWLQYFDLKGQEPPKSVIRNVTVSNVKGSGGGLGMIVGHSLTTFGDITLKDSNVTLAKTDMRVGNIQTLKFENVTVNGQPMQAPATNVPTPEFKK</sequence>
<feature type="chain" id="PRO_5015607595" evidence="5">
    <location>
        <begin position="23"/>
        <end position="446"/>
    </location>
</feature>
<evidence type="ECO:0000256" key="5">
    <source>
        <dbReference type="SAM" id="SignalP"/>
    </source>
</evidence>
<dbReference type="EMBL" id="QAOQ01000002">
    <property type="protein sequence ID" value="PTQ99393.1"/>
    <property type="molecule type" value="Genomic_DNA"/>
</dbReference>
<proteinExistence type="inferred from homology"/>
<evidence type="ECO:0000259" key="6">
    <source>
        <dbReference type="Pfam" id="PF12708"/>
    </source>
</evidence>
<dbReference type="InterPro" id="IPR012334">
    <property type="entry name" value="Pectin_lyas_fold"/>
</dbReference>
<keyword evidence="8" id="KW-1185">Reference proteome</keyword>
<dbReference type="InterPro" id="IPR051801">
    <property type="entry name" value="GH28_Enzymes"/>
</dbReference>
<dbReference type="GO" id="GO:0004650">
    <property type="term" value="F:polygalacturonase activity"/>
    <property type="evidence" value="ECO:0007669"/>
    <property type="project" value="InterPro"/>
</dbReference>